<reference evidence="1" key="1">
    <citation type="submission" date="2021-06" db="EMBL/GenBank/DDBJ databases">
        <authorList>
            <person name="Kallberg Y."/>
            <person name="Tangrot J."/>
            <person name="Rosling A."/>
        </authorList>
    </citation>
    <scope>NUCLEOTIDE SEQUENCE</scope>
    <source>
        <strain evidence="1">CL356</strain>
    </source>
</reference>
<comment type="caution">
    <text evidence="1">The sequence shown here is derived from an EMBL/GenBank/DDBJ whole genome shotgun (WGS) entry which is preliminary data.</text>
</comment>
<accession>A0ACA9KNJ8</accession>
<dbReference type="Proteomes" id="UP000789525">
    <property type="component" value="Unassembled WGS sequence"/>
</dbReference>
<gene>
    <name evidence="1" type="ORF">ACOLOM_LOCUS2006</name>
</gene>
<organism evidence="1 2">
    <name type="scientific">Acaulospora colombiana</name>
    <dbReference type="NCBI Taxonomy" id="27376"/>
    <lineage>
        <taxon>Eukaryota</taxon>
        <taxon>Fungi</taxon>
        <taxon>Fungi incertae sedis</taxon>
        <taxon>Mucoromycota</taxon>
        <taxon>Glomeromycotina</taxon>
        <taxon>Glomeromycetes</taxon>
        <taxon>Diversisporales</taxon>
        <taxon>Acaulosporaceae</taxon>
        <taxon>Acaulospora</taxon>
    </lineage>
</organism>
<proteinExistence type="predicted"/>
<protein>
    <submittedName>
        <fullName evidence="1">12896_t:CDS:1</fullName>
    </submittedName>
</protein>
<dbReference type="EMBL" id="CAJVPT010002455">
    <property type="protein sequence ID" value="CAG8481512.1"/>
    <property type="molecule type" value="Genomic_DNA"/>
</dbReference>
<evidence type="ECO:0000313" key="1">
    <source>
        <dbReference type="EMBL" id="CAG8481512.1"/>
    </source>
</evidence>
<evidence type="ECO:0000313" key="2">
    <source>
        <dbReference type="Proteomes" id="UP000789525"/>
    </source>
</evidence>
<sequence length="108" mass="12063">MTLPFYLDKGSREIKLEPHPDGDSGERPNNSTLVVQAPLEIWPSKQMCIWKSALRPIITKNKGARKFNSYMHKPLTGSNYTIIVPTNSTTAKIGNLCPALENGNSHRE</sequence>
<name>A0ACA9KNJ8_9GLOM</name>
<keyword evidence="2" id="KW-1185">Reference proteome</keyword>